<proteinExistence type="inferred from homology"/>
<dbReference type="SUPFAM" id="SSF48557">
    <property type="entry name" value="L-aspartase-like"/>
    <property type="match status" value="1"/>
</dbReference>
<protein>
    <recommendedName>
        <fullName evidence="2 6">Argininosuccinate lyase</fullName>
        <shortName evidence="6">ASAL</shortName>
        <ecNumber evidence="2 6">4.3.2.1</ecNumber>
    </recommendedName>
    <alternativeName>
        <fullName evidence="6">Arginosuccinase</fullName>
    </alternativeName>
</protein>
<dbReference type="InterPro" id="IPR029419">
    <property type="entry name" value="Arg_succ_lyase_C"/>
</dbReference>
<dbReference type="PROSITE" id="PS00163">
    <property type="entry name" value="FUMARATE_LYASES"/>
    <property type="match status" value="1"/>
</dbReference>
<comment type="subcellular location">
    <subcellularLocation>
        <location evidence="6">Cytoplasm</location>
    </subcellularLocation>
</comment>
<evidence type="ECO:0000256" key="1">
    <source>
        <dbReference type="ARBA" id="ARBA00004941"/>
    </source>
</evidence>
<dbReference type="InterPro" id="IPR024083">
    <property type="entry name" value="Fumarase/histidase_N"/>
</dbReference>
<dbReference type="GO" id="GO:0042450">
    <property type="term" value="P:L-arginine biosynthetic process via ornithine"/>
    <property type="evidence" value="ECO:0007669"/>
    <property type="project" value="UniProtKB-UniRule"/>
</dbReference>
<dbReference type="GO" id="GO:0005829">
    <property type="term" value="C:cytosol"/>
    <property type="evidence" value="ECO:0007669"/>
    <property type="project" value="TreeGrafter"/>
</dbReference>
<dbReference type="AlphaFoldDB" id="G8JYT1"/>
<dbReference type="NCBIfam" id="TIGR00838">
    <property type="entry name" value="argH"/>
    <property type="match status" value="1"/>
</dbReference>
<evidence type="ECO:0000256" key="4">
    <source>
        <dbReference type="ARBA" id="ARBA00022605"/>
    </source>
</evidence>
<accession>G8JYT1</accession>
<reference evidence="9" key="2">
    <citation type="journal article" date="2010" name="Mol. Plant Microbe Interact.">
        <title>Rhodococcus fascians impacts plant development through the dynamic fas-mediated production of a cytokinin mix.</title>
        <authorList>
            <person name="Pertry I."/>
            <person name="Vaclavikova K."/>
            <person name="Gemrotova M."/>
            <person name="Spichal L."/>
            <person name="Galuszka P."/>
            <person name="Depuydt S."/>
            <person name="Temmerman W."/>
            <person name="Stes E."/>
            <person name="De Keyser A."/>
            <person name="Riefler M."/>
            <person name="Biondi S."/>
            <person name="Novak O."/>
            <person name="Schmulling T."/>
            <person name="Strnad M."/>
            <person name="Tarkowski P."/>
            <person name="Holsters M."/>
            <person name="Vereecke D."/>
        </authorList>
    </citation>
    <scope>NUCLEOTIDE SEQUENCE</scope>
    <source>
        <strain evidence="9">D188</strain>
        <plasmid evidence="9">pFiD188</plasmid>
    </source>
</reference>
<evidence type="ECO:0000256" key="6">
    <source>
        <dbReference type="HAMAP-Rule" id="MF_00006"/>
    </source>
</evidence>
<dbReference type="PRINTS" id="PR00145">
    <property type="entry name" value="ARGSUCLYASE"/>
</dbReference>
<evidence type="ECO:0000256" key="3">
    <source>
        <dbReference type="ARBA" id="ARBA00022571"/>
    </source>
</evidence>
<dbReference type="RefSeq" id="WP_015586120.1">
    <property type="nucleotide sequence ID" value="NC_021080.1"/>
</dbReference>
<reference evidence="9" key="5">
    <citation type="journal article" date="2012" name="Mol. Plant Microbe Interact.">
        <title>pFiD188, the linear virulence plasmid of Rhodococcus fascians D188.</title>
        <authorList>
            <person name="Francis I."/>
            <person name="De Keyser A."/>
            <person name="De Backer P."/>
            <person name="Simon-Mateo C."/>
            <person name="Kalkus J."/>
            <person name="Pertry I."/>
            <person name="Ardiles-Diaz W."/>
            <person name="De Rycke R."/>
            <person name="Vandeputte O.M."/>
            <person name="El Jaziri M."/>
            <person name="Holsters M."/>
            <person name="Vereecke D."/>
        </authorList>
    </citation>
    <scope>NUCLEOTIDE SEQUENCE</scope>
    <source>
        <strain evidence="9">D188</strain>
        <plasmid evidence="9">pFiD188</plasmid>
    </source>
</reference>
<keyword evidence="5 6" id="KW-0456">Lyase</keyword>
<keyword evidence="6" id="KW-0963">Cytoplasm</keyword>
<dbReference type="InterPro" id="IPR009049">
    <property type="entry name" value="Argininosuccinate_lyase"/>
</dbReference>
<dbReference type="UniPathway" id="UPA00068">
    <property type="reaction ID" value="UER00114"/>
</dbReference>
<dbReference type="PRINTS" id="PR00149">
    <property type="entry name" value="FUMRATELYASE"/>
</dbReference>
<dbReference type="Pfam" id="PF00206">
    <property type="entry name" value="Lyase_1"/>
    <property type="match status" value="1"/>
</dbReference>
<dbReference type="InterPro" id="IPR008948">
    <property type="entry name" value="L-Aspartase-like"/>
</dbReference>
<dbReference type="GO" id="GO:0004056">
    <property type="term" value="F:argininosuccinate lyase activity"/>
    <property type="evidence" value="ECO:0007669"/>
    <property type="project" value="UniProtKB-UniRule"/>
</dbReference>
<comment type="catalytic activity">
    <reaction evidence="6">
        <text>2-(N(omega)-L-arginino)succinate = fumarate + L-arginine</text>
        <dbReference type="Rhea" id="RHEA:24020"/>
        <dbReference type="ChEBI" id="CHEBI:29806"/>
        <dbReference type="ChEBI" id="CHEBI:32682"/>
        <dbReference type="ChEBI" id="CHEBI:57472"/>
        <dbReference type="EC" id="4.3.2.1"/>
    </reaction>
</comment>
<organism evidence="9">
    <name type="scientific">Rhodococcoides fascians D188</name>
    <dbReference type="NCBI Taxonomy" id="1051973"/>
    <lineage>
        <taxon>Bacteria</taxon>
        <taxon>Bacillati</taxon>
        <taxon>Actinomycetota</taxon>
        <taxon>Actinomycetes</taxon>
        <taxon>Mycobacteriales</taxon>
        <taxon>Nocardiaceae</taxon>
        <taxon>Rhodococcoides</taxon>
    </lineage>
</organism>
<name>G8JYT1_RHOFA</name>
<reference evidence="9" key="1">
    <citation type="journal article" date="2009" name="Proc. Natl. Acad. Sci. U.S.A.">
        <title>Identification of Rhodococcus fascians cytokinins and their modus operandi to reshape the plant.</title>
        <authorList>
            <person name="Pertry I."/>
            <person name="Vaclavikova K."/>
            <person name="Depuydt S."/>
            <person name="Galuszka P."/>
            <person name="Spichal L."/>
            <person name="Temmerman W."/>
            <person name="Stes E."/>
            <person name="Schmulling T."/>
            <person name="Kakimoto T."/>
            <person name="Van Montagu M.C."/>
            <person name="Strnad M."/>
            <person name="Holsters M."/>
            <person name="Tarkowski P."/>
            <person name="Vereecke D."/>
        </authorList>
    </citation>
    <scope>NUCLEOTIDE SEQUENCE</scope>
    <source>
        <strain evidence="9">D188</strain>
        <plasmid evidence="9">pFiD188</plasmid>
    </source>
</reference>
<dbReference type="Pfam" id="PF14698">
    <property type="entry name" value="ASL_C2"/>
    <property type="match status" value="1"/>
</dbReference>
<reference evidence="9" key="4">
    <citation type="submission" date="2011-06" db="EMBL/GenBank/DDBJ databases">
        <authorList>
            <person name="Vereecke D.M."/>
        </authorList>
    </citation>
    <scope>NUCLEOTIDE SEQUENCE</scope>
    <source>
        <strain evidence="9">D188</strain>
        <plasmid evidence="9">pFiD188</plasmid>
    </source>
</reference>
<dbReference type="InterPro" id="IPR000362">
    <property type="entry name" value="Fumarate_lyase_fam"/>
</dbReference>
<dbReference type="EC" id="4.3.2.1" evidence="2 6"/>
<keyword evidence="9" id="KW-0614">Plasmid</keyword>
<geneLocation type="plasmid" evidence="9">
    <name>pFiD188</name>
</geneLocation>
<dbReference type="InterPro" id="IPR022761">
    <property type="entry name" value="Fumarate_lyase_N"/>
</dbReference>
<evidence type="ECO:0000259" key="7">
    <source>
        <dbReference type="Pfam" id="PF00206"/>
    </source>
</evidence>
<evidence type="ECO:0000259" key="8">
    <source>
        <dbReference type="Pfam" id="PF14698"/>
    </source>
</evidence>
<evidence type="ECO:0000313" key="9">
    <source>
        <dbReference type="EMBL" id="AET25202.1"/>
    </source>
</evidence>
<dbReference type="Gene3D" id="1.20.200.10">
    <property type="entry name" value="Fumarase/aspartase (Central domain)"/>
    <property type="match status" value="1"/>
</dbReference>
<gene>
    <name evidence="6" type="primary">argH</name>
    <name evidence="9" type="ORF">pFi_066</name>
</gene>
<dbReference type="InterPro" id="IPR020557">
    <property type="entry name" value="Fumarate_lyase_CS"/>
</dbReference>
<dbReference type="HAMAP" id="MF_00006">
    <property type="entry name" value="Arg_succ_lyase"/>
    <property type="match status" value="1"/>
</dbReference>
<evidence type="ECO:0000256" key="5">
    <source>
        <dbReference type="ARBA" id="ARBA00023239"/>
    </source>
</evidence>
<feature type="domain" description="Fumarate lyase N-terminal" evidence="7">
    <location>
        <begin position="26"/>
        <end position="302"/>
    </location>
</feature>
<dbReference type="CDD" id="cd01359">
    <property type="entry name" value="Argininosuccinate_lyase"/>
    <property type="match status" value="1"/>
</dbReference>
<dbReference type="Gene3D" id="1.10.275.10">
    <property type="entry name" value="Fumarase/aspartase (N-terminal domain)"/>
    <property type="match status" value="1"/>
</dbReference>
<comment type="similarity">
    <text evidence="6">Belongs to the lyase 1 family. Argininosuccinate lyase subfamily.</text>
</comment>
<comment type="pathway">
    <text evidence="1 6">Amino-acid biosynthesis; L-arginine biosynthesis; L-arginine from L-ornithine and carbamoyl phosphate: step 3/3.</text>
</comment>
<feature type="domain" description="Argininosuccinate lyase C-terminal" evidence="8">
    <location>
        <begin position="365"/>
        <end position="409"/>
    </location>
</feature>
<dbReference type="EMBL" id="JN093097">
    <property type="protein sequence ID" value="AET25202.1"/>
    <property type="molecule type" value="Genomic_DNA"/>
</dbReference>
<dbReference type="Gene3D" id="1.10.40.30">
    <property type="entry name" value="Fumarase/aspartase (C-terminal domain)"/>
    <property type="match status" value="1"/>
</dbReference>
<dbReference type="PANTHER" id="PTHR43814:SF1">
    <property type="entry name" value="ARGININOSUCCINATE LYASE"/>
    <property type="match status" value="1"/>
</dbReference>
<keyword evidence="3 6" id="KW-0055">Arginine biosynthesis</keyword>
<keyword evidence="4 6" id="KW-0028">Amino-acid biosynthesis</keyword>
<sequence length="505" mass="55561">MSEKLWGGRFSTDITDDVLRYTETASVDSRMLEHDLWQNIAHVLMLGRAGINTEPDTKALLAGLLDMESSRADGGLQLDVRQEDVHLNTEFMLIERIGPVGGRMHTARSRNDQVQTDARMVTREWLLDASEELLMFVQDLLGCPESEREAVLPGYTHSQAAQPISVAFWKAAHAQALLRDASRLMDAWKRININPLGACALAGTTFALDRDYTSRLLGFDAPMVNALDATSTRDWTVEVAGAAASGAVNLSRMQEEIVTWSSNEYALAEVHDSFATGSSIMPQKKNPVVAELARGKSGRAVGALVQLLVMEKSVGLGYSCDLQEDKPVYWGALDTYLDTIRLCRRQNLHTAFDGARGRALCWDNFSTATEIANILVSRFDVPFRTAHRITGDLVNAALGGGHTLRNVAFTTTFLREEHDIDISEVDMKQICDPLHTLRSYISAGSTGPTRVSEQQEQGLADVTDRLAEIRQARTRLWEAKAECLRAARSVVGGVSVPELAMEVGV</sequence>
<dbReference type="PANTHER" id="PTHR43814">
    <property type="entry name" value="ARGININOSUCCINATE LYASE"/>
    <property type="match status" value="1"/>
</dbReference>
<evidence type="ECO:0000256" key="2">
    <source>
        <dbReference type="ARBA" id="ARBA00012338"/>
    </source>
</evidence>
<reference evidence="9" key="3">
    <citation type="journal article" date="2011" name="Annu. Rev. Phytopathol.">
        <title>A successful bacterial coup d'etat: how Rhodococcus fascians redirects plant development.</title>
        <authorList>
            <person name="Stes E."/>
            <person name="Vandeputte O.M."/>
            <person name="El Jaziri M."/>
            <person name="Holsters M."/>
            <person name="Vereecke D."/>
        </authorList>
    </citation>
    <scope>NUCLEOTIDE SEQUENCE</scope>
    <source>
        <strain evidence="9">D188</strain>
        <plasmid evidence="9">pFiD188</plasmid>
    </source>
</reference>
<dbReference type="SMR" id="G8JYT1"/>